<name>A0A8I6TD14_CIMLE</name>
<comment type="function">
    <text evidence="8">Catalytic subunit of RNase HII, an endonuclease that specifically degrades the RNA of RNA:DNA hybrids. Participates in DNA replication, possibly by mediating the removal of lagging-strand Okazaki fragment RNA primers during DNA replication. Mediates the excision of single ribonucleotides from DNA:RNA duplexes.</text>
</comment>
<dbReference type="EC" id="3.1.26.4" evidence="10"/>
<dbReference type="Proteomes" id="UP000494040">
    <property type="component" value="Unassembled WGS sequence"/>
</dbReference>
<dbReference type="OMA" id="REECRFF"/>
<keyword evidence="4 9" id="KW-0540">Nuclease</keyword>
<evidence type="ECO:0000313" key="12">
    <source>
        <dbReference type="EnsemblMetazoa" id="XP_014245240.1"/>
    </source>
</evidence>
<evidence type="ECO:0000256" key="7">
    <source>
        <dbReference type="ARBA" id="ARBA00022801"/>
    </source>
</evidence>
<evidence type="ECO:0000256" key="10">
    <source>
        <dbReference type="RuleBase" id="RU003515"/>
    </source>
</evidence>
<evidence type="ECO:0000256" key="3">
    <source>
        <dbReference type="ARBA" id="ARBA00007058"/>
    </source>
</evidence>
<dbReference type="KEGG" id="clec:106664238"/>
<evidence type="ECO:0000256" key="6">
    <source>
        <dbReference type="ARBA" id="ARBA00022759"/>
    </source>
</evidence>
<evidence type="ECO:0000259" key="11">
    <source>
        <dbReference type="PROSITE" id="PS51975"/>
    </source>
</evidence>
<dbReference type="GO" id="GO:0006298">
    <property type="term" value="P:mismatch repair"/>
    <property type="evidence" value="ECO:0007669"/>
    <property type="project" value="TreeGrafter"/>
</dbReference>
<dbReference type="GO" id="GO:0003723">
    <property type="term" value="F:RNA binding"/>
    <property type="evidence" value="ECO:0007669"/>
    <property type="project" value="UniProtKB-UniRule"/>
</dbReference>
<dbReference type="PANTHER" id="PTHR10954:SF7">
    <property type="entry name" value="RIBONUCLEASE H2 SUBUNIT A"/>
    <property type="match status" value="1"/>
</dbReference>
<dbReference type="InterPro" id="IPR001352">
    <property type="entry name" value="RNase_HII/HIII"/>
</dbReference>
<dbReference type="Pfam" id="PF01351">
    <property type="entry name" value="RNase_HII"/>
    <property type="match status" value="1"/>
</dbReference>
<dbReference type="InterPro" id="IPR012337">
    <property type="entry name" value="RNaseH-like_sf"/>
</dbReference>
<dbReference type="SUPFAM" id="SSF53098">
    <property type="entry name" value="Ribonuclease H-like"/>
    <property type="match status" value="1"/>
</dbReference>
<dbReference type="InterPro" id="IPR004649">
    <property type="entry name" value="RNase_H2_suA"/>
</dbReference>
<feature type="binding site" evidence="9">
    <location>
        <position position="45"/>
    </location>
    <ligand>
        <name>a divalent metal cation</name>
        <dbReference type="ChEBI" id="CHEBI:60240"/>
    </ligand>
</feature>
<dbReference type="Gene3D" id="1.10.10.460">
    <property type="entry name" value="Ribonuclease hii. Domain 2"/>
    <property type="match status" value="1"/>
</dbReference>
<dbReference type="InterPro" id="IPR024567">
    <property type="entry name" value="RNase_HII/HIII_dom"/>
</dbReference>
<dbReference type="GO" id="GO:0046872">
    <property type="term" value="F:metal ion binding"/>
    <property type="evidence" value="ECO:0007669"/>
    <property type="project" value="UniProtKB-KW"/>
</dbReference>
<gene>
    <name evidence="12" type="primary">106664238</name>
</gene>
<dbReference type="PANTHER" id="PTHR10954">
    <property type="entry name" value="RIBONUCLEASE H2 SUBUNIT A"/>
    <property type="match status" value="1"/>
</dbReference>
<keyword evidence="6 9" id="KW-0255">Endonuclease</keyword>
<dbReference type="CDD" id="cd07181">
    <property type="entry name" value="RNase_HII_eukaryota_like"/>
    <property type="match status" value="1"/>
</dbReference>
<dbReference type="InterPro" id="IPR023160">
    <property type="entry name" value="RNase_HII_hlx-loop-hlx_cap_dom"/>
</dbReference>
<comment type="function">
    <text evidence="10">Endonuclease that specifically degrades the RNA of RNA-DNA hybrids.</text>
</comment>
<dbReference type="GO" id="GO:0004523">
    <property type="term" value="F:RNA-DNA hybrid ribonuclease activity"/>
    <property type="evidence" value="ECO:0007669"/>
    <property type="project" value="UniProtKB-UniRule"/>
</dbReference>
<evidence type="ECO:0000256" key="8">
    <source>
        <dbReference type="ARBA" id="ARBA00024981"/>
    </source>
</evidence>
<dbReference type="InterPro" id="IPR036397">
    <property type="entry name" value="RNaseH_sf"/>
</dbReference>
<dbReference type="GO" id="GO:0043137">
    <property type="term" value="P:DNA replication, removal of RNA primer"/>
    <property type="evidence" value="ECO:0007669"/>
    <property type="project" value="TreeGrafter"/>
</dbReference>
<organism evidence="12 13">
    <name type="scientific">Cimex lectularius</name>
    <name type="common">Bed bug</name>
    <name type="synonym">Acanthia lectularia</name>
    <dbReference type="NCBI Taxonomy" id="79782"/>
    <lineage>
        <taxon>Eukaryota</taxon>
        <taxon>Metazoa</taxon>
        <taxon>Ecdysozoa</taxon>
        <taxon>Arthropoda</taxon>
        <taxon>Hexapoda</taxon>
        <taxon>Insecta</taxon>
        <taxon>Pterygota</taxon>
        <taxon>Neoptera</taxon>
        <taxon>Paraneoptera</taxon>
        <taxon>Hemiptera</taxon>
        <taxon>Heteroptera</taxon>
        <taxon>Panheteroptera</taxon>
        <taxon>Cimicomorpha</taxon>
        <taxon>Cimicidae</taxon>
        <taxon>Cimex</taxon>
    </lineage>
</organism>
<feature type="binding site" evidence="9">
    <location>
        <position position="44"/>
    </location>
    <ligand>
        <name>a divalent metal cation</name>
        <dbReference type="ChEBI" id="CHEBI:60240"/>
    </ligand>
</feature>
<comment type="catalytic activity">
    <reaction evidence="1 9 10">
        <text>Endonucleolytic cleavage to 5'-phosphomonoester.</text>
        <dbReference type="EC" id="3.1.26.4"/>
    </reaction>
</comment>
<keyword evidence="5 9" id="KW-0479">Metal-binding</keyword>
<dbReference type="GO" id="GO:0032299">
    <property type="term" value="C:ribonuclease H2 complex"/>
    <property type="evidence" value="ECO:0007669"/>
    <property type="project" value="UniProtKB-ARBA"/>
</dbReference>
<evidence type="ECO:0000256" key="9">
    <source>
        <dbReference type="PROSITE-ProRule" id="PRU01319"/>
    </source>
</evidence>
<dbReference type="PROSITE" id="PS51975">
    <property type="entry name" value="RNASE_H_2"/>
    <property type="match status" value="1"/>
</dbReference>
<protein>
    <recommendedName>
        <fullName evidence="10">Ribonuclease</fullName>
        <ecNumber evidence="10">3.1.26.4</ecNumber>
    </recommendedName>
</protein>
<dbReference type="AlphaFoldDB" id="A0A8I6TD14"/>
<keyword evidence="7 9" id="KW-0378">Hydrolase</keyword>
<comment type="similarity">
    <text evidence="3">Belongs to the RNase HII family. Eukaryotic subfamily.</text>
</comment>
<dbReference type="OrthoDB" id="7462577at2759"/>
<accession>A0A8I6TD14</accession>
<evidence type="ECO:0000256" key="2">
    <source>
        <dbReference type="ARBA" id="ARBA00001946"/>
    </source>
</evidence>
<keyword evidence="13" id="KW-1185">Reference proteome</keyword>
<dbReference type="NCBIfam" id="TIGR00729">
    <property type="entry name" value="ribonuclease HII"/>
    <property type="match status" value="1"/>
</dbReference>
<evidence type="ECO:0000256" key="1">
    <source>
        <dbReference type="ARBA" id="ARBA00000077"/>
    </source>
</evidence>
<dbReference type="Gene3D" id="3.30.420.10">
    <property type="entry name" value="Ribonuclease H-like superfamily/Ribonuclease H"/>
    <property type="match status" value="1"/>
</dbReference>
<dbReference type="EnsemblMetazoa" id="XM_014389754.2">
    <property type="protein sequence ID" value="XP_014245240.1"/>
    <property type="gene ID" value="LOC106664238"/>
</dbReference>
<evidence type="ECO:0000313" key="13">
    <source>
        <dbReference type="Proteomes" id="UP000494040"/>
    </source>
</evidence>
<proteinExistence type="inferred from homology"/>
<sequence length="308" mass="35014">MVEFIKNVSDVERFCQNQDQNVSYFFTSNLPEICKKEPCIFGIDEAGRGPVLGPMVYGICYCPKSKQNLLEESGCADSKTLTEQKREEIFEKLCEKDEDIKWEVKVISPTDISNCMLRRQKYSLNEISHSSAIGLLQKAIDEGANITDVFVDTVGPADKYQAKLQEIFPHLNVTVANKADSKYPIVGAASICAKVIRDICLRVWKYPEIKEDEKIVCGSGYPGDPDTKKFLTKYMDPVFGFPSVVRFSWATASKILEESAITVEWEEVEDEKTKGIKSVKSFFSKVDDKSKERFRYFKERGLTNCTEF</sequence>
<evidence type="ECO:0000256" key="4">
    <source>
        <dbReference type="ARBA" id="ARBA00022722"/>
    </source>
</evidence>
<feature type="binding site" evidence="9">
    <location>
        <position position="152"/>
    </location>
    <ligand>
        <name>a divalent metal cation</name>
        <dbReference type="ChEBI" id="CHEBI:60240"/>
    </ligand>
</feature>
<reference evidence="12" key="1">
    <citation type="submission" date="2022-01" db="UniProtKB">
        <authorList>
            <consortium name="EnsemblMetazoa"/>
        </authorList>
    </citation>
    <scope>IDENTIFICATION</scope>
</reference>
<dbReference type="FunFam" id="1.10.10.460:FF:000001">
    <property type="entry name" value="Ribonuclease"/>
    <property type="match status" value="1"/>
</dbReference>
<feature type="domain" description="RNase H type-2" evidence="11">
    <location>
        <begin position="38"/>
        <end position="261"/>
    </location>
</feature>
<evidence type="ECO:0000256" key="5">
    <source>
        <dbReference type="ARBA" id="ARBA00022723"/>
    </source>
</evidence>
<comment type="cofactor">
    <cofactor evidence="9">
        <name>Mn(2+)</name>
        <dbReference type="ChEBI" id="CHEBI:29035"/>
    </cofactor>
    <cofactor evidence="9">
        <name>Mg(2+)</name>
        <dbReference type="ChEBI" id="CHEBI:18420"/>
    </cofactor>
    <text evidence="9">Manganese or magnesium. Binds 1 divalent metal ion per monomer in the absence of substrate. May bind a second metal ion after substrate binding.</text>
</comment>
<comment type="cofactor">
    <cofactor evidence="2">
        <name>Mg(2+)</name>
        <dbReference type="ChEBI" id="CHEBI:18420"/>
    </cofactor>
</comment>
<dbReference type="FunFam" id="3.30.420.10:FF:000016">
    <property type="entry name" value="Ribonuclease"/>
    <property type="match status" value="1"/>
</dbReference>